<dbReference type="InterPro" id="IPR013515">
    <property type="entry name" value="Phytochrome_cen-reg"/>
</dbReference>
<reference evidence="7" key="2">
    <citation type="journal article" date="2020" name="Int. J. Syst. Evol. Microbiol.">
        <title>Genomic insights into a novel species Rhodoferax aquaticus sp. nov., isolated from freshwater.</title>
        <authorList>
            <person name="Li T."/>
            <person name="Zhuo Y."/>
            <person name="Jin C.Z."/>
            <person name="Wu X."/>
            <person name="Ko S.R."/>
            <person name="Jin F.J."/>
            <person name="Ahn C.Y."/>
            <person name="Oh H.M."/>
            <person name="Lee H.G."/>
            <person name="Jin L."/>
        </authorList>
    </citation>
    <scope>NUCLEOTIDE SEQUENCE [LARGE SCALE GENOMIC DNA]</scope>
    <source>
        <strain evidence="7">Gr-4</strain>
    </source>
</reference>
<dbReference type="Gene3D" id="3.30.450.20">
    <property type="entry name" value="PAS domain"/>
    <property type="match status" value="1"/>
</dbReference>
<keyword evidence="1" id="KW-0600">Photoreceptor protein</keyword>
<dbReference type="GO" id="GO:0009584">
    <property type="term" value="P:detection of visible light"/>
    <property type="evidence" value="ECO:0007669"/>
    <property type="project" value="InterPro"/>
</dbReference>
<evidence type="ECO:0000313" key="7">
    <source>
        <dbReference type="Proteomes" id="UP000317365"/>
    </source>
</evidence>
<organism evidence="6 7">
    <name type="scientific">Rhodoferax aquaticus</name>
    <dbReference type="NCBI Taxonomy" id="2527691"/>
    <lineage>
        <taxon>Bacteria</taxon>
        <taxon>Pseudomonadati</taxon>
        <taxon>Pseudomonadota</taxon>
        <taxon>Betaproteobacteria</taxon>
        <taxon>Burkholderiales</taxon>
        <taxon>Comamonadaceae</taxon>
        <taxon>Rhodoferax</taxon>
    </lineage>
</organism>
<dbReference type="Pfam" id="PF01590">
    <property type="entry name" value="GAF"/>
    <property type="match status" value="1"/>
</dbReference>
<evidence type="ECO:0000256" key="3">
    <source>
        <dbReference type="ARBA" id="ARBA00022991"/>
    </source>
</evidence>
<proteinExistence type="predicted"/>
<dbReference type="SUPFAM" id="SSF55781">
    <property type="entry name" value="GAF domain-like"/>
    <property type="match status" value="2"/>
</dbReference>
<keyword evidence="4" id="KW-0675">Receptor</keyword>
<dbReference type="InterPro" id="IPR043150">
    <property type="entry name" value="Phytochrome_PHY_sf"/>
</dbReference>
<evidence type="ECO:0000256" key="4">
    <source>
        <dbReference type="ARBA" id="ARBA00023170"/>
    </source>
</evidence>
<keyword evidence="7" id="KW-1185">Reference proteome</keyword>
<dbReference type="Pfam" id="PF08446">
    <property type="entry name" value="PAS_2"/>
    <property type="match status" value="1"/>
</dbReference>
<dbReference type="InterPro" id="IPR035965">
    <property type="entry name" value="PAS-like_dom_sf"/>
</dbReference>
<evidence type="ECO:0000259" key="5">
    <source>
        <dbReference type="PROSITE" id="PS50046"/>
    </source>
</evidence>
<dbReference type="Gene3D" id="3.30.450.270">
    <property type="match status" value="1"/>
</dbReference>
<dbReference type="Gene3D" id="3.30.450.40">
    <property type="match status" value="1"/>
</dbReference>
<dbReference type="InterPro" id="IPR003018">
    <property type="entry name" value="GAF"/>
</dbReference>
<dbReference type="Proteomes" id="UP000317365">
    <property type="component" value="Chromosome"/>
</dbReference>
<dbReference type="KEGG" id="rhg:EXZ61_19240"/>
<evidence type="ECO:0000256" key="2">
    <source>
        <dbReference type="ARBA" id="ARBA00022606"/>
    </source>
</evidence>
<dbReference type="InterPro" id="IPR029016">
    <property type="entry name" value="GAF-like_dom_sf"/>
</dbReference>
<keyword evidence="2" id="KW-0716">Sensory transduction</keyword>
<evidence type="ECO:0000313" key="6">
    <source>
        <dbReference type="EMBL" id="QDL56122.1"/>
    </source>
</evidence>
<dbReference type="GO" id="GO:0006355">
    <property type="term" value="P:regulation of DNA-templated transcription"/>
    <property type="evidence" value="ECO:0007669"/>
    <property type="project" value="InterPro"/>
</dbReference>
<dbReference type="InterPro" id="IPR016132">
    <property type="entry name" value="Phyto_chromo_attachment"/>
</dbReference>
<dbReference type="AlphaFoldDB" id="A0A515ETY1"/>
<dbReference type="SMART" id="SM00065">
    <property type="entry name" value="GAF"/>
    <property type="match status" value="1"/>
</dbReference>
<name>A0A515ETY1_9BURK</name>
<keyword evidence="3" id="KW-0157">Chromophore</keyword>
<dbReference type="InterPro" id="IPR013654">
    <property type="entry name" value="PAS_2"/>
</dbReference>
<dbReference type="PRINTS" id="PR01033">
    <property type="entry name" value="PHYTOCHROME"/>
</dbReference>
<dbReference type="EMBL" id="CP036282">
    <property type="protein sequence ID" value="QDL56122.1"/>
    <property type="molecule type" value="Genomic_DNA"/>
</dbReference>
<dbReference type="InterPro" id="IPR001294">
    <property type="entry name" value="Phytochrome"/>
</dbReference>
<feature type="domain" description="Phytochrome chromophore attachment site" evidence="5">
    <location>
        <begin position="143"/>
        <end position="298"/>
    </location>
</feature>
<evidence type="ECO:0000256" key="1">
    <source>
        <dbReference type="ARBA" id="ARBA00022543"/>
    </source>
</evidence>
<dbReference type="PROSITE" id="PS50046">
    <property type="entry name" value="PHYTOCHROME_2"/>
    <property type="match status" value="1"/>
</dbReference>
<reference evidence="7" key="1">
    <citation type="submission" date="2019-02" db="EMBL/GenBank/DDBJ databases">
        <title>Complete genome sequence of Rhodoferax sp. Gr-4.</title>
        <authorList>
            <person name="Jin L."/>
        </authorList>
    </citation>
    <scope>NUCLEOTIDE SEQUENCE [LARGE SCALE GENOMIC DNA]</scope>
    <source>
        <strain evidence="7">Gr-4</strain>
    </source>
</reference>
<accession>A0A515ETY1</accession>
<sequence length="497" mass="54526">MLNDNVEYARLIQGCESEELHLSGAIQAFGALLRLDTATMTVSHASANLARFMHVAPADVLGRSVDSLEWLPAGTLDKLASAQGSMLALINVVHDGTTRIDAKLIRTAAGVVVEFETGLTAKDALSFHAHQRPLMGVPSTPQQMEEYHAQLLAGIRAISGFRRCMIYRFQEDWVGEVIAEAAEPGDGAYLGLRFPASDIPAIARNLYLNNASRMIPDVHAESVPILGLQDAPPDLSLSDLRSVSPVHLEYLRNMGVAASFSVPIKVGGQLWGLVACHHGTPTTLTPDQRAACVALTSTYAMGISSYTSTRRLQLLDSLDHKTDEILQLVSESEDPLDGIEMHSERLMHVLDASGFAFAVGSHVAITGDAPSLETMGLLDDWFSNQCKEPLFSTHHITDIFPDSHLIFADAAGFMAIKARSPRSGWLRFYWFRPAEVQEIAWAGNPSKPVSEKAGAVALSPRRSFERWVEVKHGFCRNWNHENRLVASKFRNGLLRWL</sequence>
<gene>
    <name evidence="6" type="ORF">EXZ61_19240</name>
</gene>
<dbReference type="GO" id="GO:0009881">
    <property type="term" value="F:photoreceptor activity"/>
    <property type="evidence" value="ECO:0007669"/>
    <property type="project" value="UniProtKB-KW"/>
</dbReference>
<dbReference type="RefSeq" id="WP_142813454.1">
    <property type="nucleotide sequence ID" value="NZ_CP036282.1"/>
</dbReference>
<dbReference type="Pfam" id="PF00360">
    <property type="entry name" value="PHY"/>
    <property type="match status" value="1"/>
</dbReference>
<dbReference type="SUPFAM" id="SSF55785">
    <property type="entry name" value="PYP-like sensor domain (PAS domain)"/>
    <property type="match status" value="1"/>
</dbReference>
<protein>
    <submittedName>
        <fullName evidence="6">GAF domain-containing protein</fullName>
    </submittedName>
</protein>